<dbReference type="EMBL" id="GG698898">
    <property type="protein sequence ID" value="EEU45998.1"/>
    <property type="molecule type" value="Genomic_DNA"/>
</dbReference>
<dbReference type="InParanoid" id="C7YQC1"/>
<dbReference type="GeneID" id="9673459"/>
<keyword evidence="2" id="KW-1185">Reference proteome</keyword>
<evidence type="ECO:0000313" key="1">
    <source>
        <dbReference type="EMBL" id="EEU45998.1"/>
    </source>
</evidence>
<dbReference type="AlphaFoldDB" id="C7YQC1"/>
<evidence type="ECO:0000313" key="2">
    <source>
        <dbReference type="Proteomes" id="UP000005206"/>
    </source>
</evidence>
<name>C7YQC1_FUSV7</name>
<dbReference type="STRING" id="660122.C7YQC1"/>
<dbReference type="HOGENOM" id="CLU_874616_0_0_1"/>
<reference evidence="1 2" key="1">
    <citation type="journal article" date="2009" name="PLoS Genet.">
        <title>The genome of Nectria haematococca: contribution of supernumerary chromosomes to gene expansion.</title>
        <authorList>
            <person name="Coleman J.J."/>
            <person name="Rounsley S.D."/>
            <person name="Rodriguez-Carres M."/>
            <person name="Kuo A."/>
            <person name="Wasmann C.C."/>
            <person name="Grimwood J."/>
            <person name="Schmutz J."/>
            <person name="Taga M."/>
            <person name="White G.J."/>
            <person name="Zhou S."/>
            <person name="Schwartz D.C."/>
            <person name="Freitag M."/>
            <person name="Ma L.J."/>
            <person name="Danchin E.G."/>
            <person name="Henrissat B."/>
            <person name="Coutinho P.M."/>
            <person name="Nelson D.R."/>
            <person name="Straney D."/>
            <person name="Napoli C.A."/>
            <person name="Barker B.M."/>
            <person name="Gribskov M."/>
            <person name="Rep M."/>
            <person name="Kroken S."/>
            <person name="Molnar I."/>
            <person name="Rensing C."/>
            <person name="Kennell J.C."/>
            <person name="Zamora J."/>
            <person name="Farman M.L."/>
            <person name="Selker E.U."/>
            <person name="Salamov A."/>
            <person name="Shapiro H."/>
            <person name="Pangilinan J."/>
            <person name="Lindquist E."/>
            <person name="Lamers C."/>
            <person name="Grigoriev I.V."/>
            <person name="Geiser D.M."/>
            <person name="Covert S.F."/>
            <person name="Temporini E."/>
            <person name="Vanetten H.D."/>
        </authorList>
    </citation>
    <scope>NUCLEOTIDE SEQUENCE [LARGE SCALE GENOMIC DNA]</scope>
    <source>
        <strain evidence="2">ATCC MYA-4622 / CBS 123669 / FGSC 9596 / NRRL 45880 / 77-13-4</strain>
    </source>
</reference>
<protein>
    <submittedName>
        <fullName evidence="1">Uncharacterized protein</fullName>
    </submittedName>
</protein>
<dbReference type="KEGG" id="nhe:NECHADRAFT_79053"/>
<dbReference type="Proteomes" id="UP000005206">
    <property type="component" value="Chromosome 4"/>
</dbReference>
<dbReference type="VEuPathDB" id="FungiDB:NECHADRAFT_79053"/>
<dbReference type="RefSeq" id="XP_003051711.1">
    <property type="nucleotide sequence ID" value="XM_003051665.1"/>
</dbReference>
<proteinExistence type="predicted"/>
<organism evidence="1 2">
    <name type="scientific">Fusarium vanettenii (strain ATCC MYA-4622 / CBS 123669 / FGSC 9596 / NRRL 45880 / 77-13-4)</name>
    <name type="common">Fusarium solani subsp. pisi</name>
    <dbReference type="NCBI Taxonomy" id="660122"/>
    <lineage>
        <taxon>Eukaryota</taxon>
        <taxon>Fungi</taxon>
        <taxon>Dikarya</taxon>
        <taxon>Ascomycota</taxon>
        <taxon>Pezizomycotina</taxon>
        <taxon>Sordariomycetes</taxon>
        <taxon>Hypocreomycetidae</taxon>
        <taxon>Hypocreales</taxon>
        <taxon>Nectriaceae</taxon>
        <taxon>Fusarium</taxon>
        <taxon>Fusarium solani species complex</taxon>
        <taxon>Fusarium vanettenii</taxon>
    </lineage>
</organism>
<dbReference type="OrthoDB" id="10631632at2759"/>
<sequence>MAEPKCNGDEHPPDAVQTQLITITDTGGITTADFEGNALYGLLKVNDVAISTPMQKSMELLTRPWKESLDVSFEFFGSPDDFGSTHLKLSARGFEGFGDEQVGSITIWSKHMTENKVEEEKQTNKLLVKGQDGLRMHAQLQSLRKTMDIDSEQHGGLYFPSRILEDINATSTIIRGRAQLDAKLDPLARFFTHAPVAKTLTMGQLPAPGEDGFPDTEVAARVLHFATDSQYLLYNVAGAYYDEHLQWQALQELAIQKRQGQCRQMSQDELNEVVPNSTESNQPDRAKWLERVVGWAFEHEDLFVKAYELAKAEPSDGT</sequence>
<gene>
    <name evidence="1" type="ORF">NECHADRAFT_79053</name>
</gene>
<accession>C7YQC1</accession>